<dbReference type="GO" id="GO:0015562">
    <property type="term" value="F:efflux transmembrane transporter activity"/>
    <property type="evidence" value="ECO:0007669"/>
    <property type="project" value="InterPro"/>
</dbReference>
<keyword evidence="8" id="KW-0175">Coiled coil</keyword>
<evidence type="ECO:0000256" key="3">
    <source>
        <dbReference type="ARBA" id="ARBA00022448"/>
    </source>
</evidence>
<dbReference type="AlphaFoldDB" id="A0A4S8HWC3"/>
<dbReference type="OrthoDB" id="976750at2"/>
<keyword evidence="9" id="KW-0732">Signal</keyword>
<gene>
    <name evidence="10" type="ORF">FAM09_08820</name>
</gene>
<keyword evidence="7" id="KW-0998">Cell outer membrane</keyword>
<dbReference type="GO" id="GO:1990281">
    <property type="term" value="C:efflux pump complex"/>
    <property type="evidence" value="ECO:0007669"/>
    <property type="project" value="TreeGrafter"/>
</dbReference>
<keyword evidence="11" id="KW-1185">Reference proteome</keyword>
<comment type="similarity">
    <text evidence="2">Belongs to the outer membrane factor (OMF) (TC 1.B.17) family.</text>
</comment>
<accession>A0A4S8HWC3</accession>
<evidence type="ECO:0000313" key="11">
    <source>
        <dbReference type="Proteomes" id="UP000306918"/>
    </source>
</evidence>
<evidence type="ECO:0000256" key="1">
    <source>
        <dbReference type="ARBA" id="ARBA00004442"/>
    </source>
</evidence>
<dbReference type="Proteomes" id="UP000306918">
    <property type="component" value="Unassembled WGS sequence"/>
</dbReference>
<dbReference type="PANTHER" id="PTHR30026">
    <property type="entry name" value="OUTER MEMBRANE PROTEIN TOLC"/>
    <property type="match status" value="1"/>
</dbReference>
<keyword evidence="5" id="KW-0812">Transmembrane</keyword>
<dbReference type="EMBL" id="STFF01000002">
    <property type="protein sequence ID" value="THU39983.1"/>
    <property type="molecule type" value="Genomic_DNA"/>
</dbReference>
<evidence type="ECO:0000256" key="4">
    <source>
        <dbReference type="ARBA" id="ARBA00022452"/>
    </source>
</evidence>
<evidence type="ECO:0000256" key="8">
    <source>
        <dbReference type="SAM" id="Coils"/>
    </source>
</evidence>
<evidence type="ECO:0000256" key="2">
    <source>
        <dbReference type="ARBA" id="ARBA00007613"/>
    </source>
</evidence>
<evidence type="ECO:0000313" key="10">
    <source>
        <dbReference type="EMBL" id="THU39983.1"/>
    </source>
</evidence>
<comment type="caution">
    <text evidence="10">The sequence shown here is derived from an EMBL/GenBank/DDBJ whole genome shotgun (WGS) entry which is preliminary data.</text>
</comment>
<keyword evidence="3" id="KW-0813">Transport</keyword>
<dbReference type="Pfam" id="PF02321">
    <property type="entry name" value="OEP"/>
    <property type="match status" value="1"/>
</dbReference>
<dbReference type="PANTHER" id="PTHR30026:SF20">
    <property type="entry name" value="OUTER MEMBRANE PROTEIN TOLC"/>
    <property type="match status" value="1"/>
</dbReference>
<protein>
    <submittedName>
        <fullName evidence="10">TolC family protein</fullName>
    </submittedName>
</protein>
<dbReference type="GO" id="GO:0015288">
    <property type="term" value="F:porin activity"/>
    <property type="evidence" value="ECO:0007669"/>
    <property type="project" value="TreeGrafter"/>
</dbReference>
<sequence length="423" mass="47641">MIKSCLSIAVLLLAVAVQAQDNSRLALEQAYDLARQNYPLIKQKDLVRQTANLTIENLRKGFLPQLNISGQATYQSDVTSVPVSIPGVKIEEPSKDQYKIQAELSQLVYDGGATSAQKNVQNANALVEDQKAEVELYKVKDRINQLYLGILLVDEQLKQVALVKNDIQLGIKRVEAQVKNGTAFRSSQLTLEAELMKNDQRIIELNANRKGLVDVLSLFINKSLPANVQLEQPAIVMTFAKETIARPELKLYNYQSELFKVQNQLISAKNRPRTSLFVQGGYGRPGLNMLKNEFDLFYVAGVRLNWGLGSLYTTKKERELLQVNQRMVDVQKELFMLNTNTQLKQQEAELDKLQQLVQSDQQIISIRTQVKEAANAQLSNGVITANDYLKEVNAEDQARQSLIAHQLQLIQAQINYRTLSGNQ</sequence>
<evidence type="ECO:0000256" key="9">
    <source>
        <dbReference type="SAM" id="SignalP"/>
    </source>
</evidence>
<dbReference type="InterPro" id="IPR051906">
    <property type="entry name" value="TolC-like"/>
</dbReference>
<evidence type="ECO:0000256" key="7">
    <source>
        <dbReference type="ARBA" id="ARBA00023237"/>
    </source>
</evidence>
<organism evidence="10 11">
    <name type="scientific">Niastella caeni</name>
    <dbReference type="NCBI Taxonomy" id="2569763"/>
    <lineage>
        <taxon>Bacteria</taxon>
        <taxon>Pseudomonadati</taxon>
        <taxon>Bacteroidota</taxon>
        <taxon>Chitinophagia</taxon>
        <taxon>Chitinophagales</taxon>
        <taxon>Chitinophagaceae</taxon>
        <taxon>Niastella</taxon>
    </lineage>
</organism>
<feature type="chain" id="PRO_5020769129" evidence="9">
    <location>
        <begin position="20"/>
        <end position="423"/>
    </location>
</feature>
<dbReference type="SUPFAM" id="SSF56954">
    <property type="entry name" value="Outer membrane efflux proteins (OEP)"/>
    <property type="match status" value="1"/>
</dbReference>
<comment type="subcellular location">
    <subcellularLocation>
        <location evidence="1">Cell outer membrane</location>
    </subcellularLocation>
</comment>
<reference evidence="10 11" key="1">
    <citation type="submission" date="2019-04" db="EMBL/GenBank/DDBJ databases">
        <title>Niastella caeni sp. nov., isolated from activated sludge.</title>
        <authorList>
            <person name="Sheng M."/>
        </authorList>
    </citation>
    <scope>NUCLEOTIDE SEQUENCE [LARGE SCALE GENOMIC DNA]</scope>
    <source>
        <strain evidence="10 11">HX-2-15</strain>
    </source>
</reference>
<feature type="coiled-coil region" evidence="8">
    <location>
        <begin position="113"/>
        <end position="140"/>
    </location>
</feature>
<dbReference type="RefSeq" id="WP_136576739.1">
    <property type="nucleotide sequence ID" value="NZ_STFF01000002.1"/>
</dbReference>
<keyword evidence="4" id="KW-1134">Transmembrane beta strand</keyword>
<name>A0A4S8HWC3_9BACT</name>
<proteinExistence type="inferred from homology"/>
<evidence type="ECO:0000256" key="5">
    <source>
        <dbReference type="ARBA" id="ARBA00022692"/>
    </source>
</evidence>
<feature type="coiled-coil region" evidence="8">
    <location>
        <begin position="336"/>
        <end position="363"/>
    </location>
</feature>
<keyword evidence="6" id="KW-0472">Membrane</keyword>
<feature type="signal peptide" evidence="9">
    <location>
        <begin position="1"/>
        <end position="19"/>
    </location>
</feature>
<evidence type="ECO:0000256" key="6">
    <source>
        <dbReference type="ARBA" id="ARBA00023136"/>
    </source>
</evidence>
<dbReference type="Gene3D" id="1.20.1600.10">
    <property type="entry name" value="Outer membrane efflux proteins (OEP)"/>
    <property type="match status" value="1"/>
</dbReference>
<dbReference type="InterPro" id="IPR003423">
    <property type="entry name" value="OMP_efflux"/>
</dbReference>
<dbReference type="GO" id="GO:0009279">
    <property type="term" value="C:cell outer membrane"/>
    <property type="evidence" value="ECO:0007669"/>
    <property type="project" value="UniProtKB-SubCell"/>
</dbReference>